<evidence type="ECO:0000256" key="5">
    <source>
        <dbReference type="RuleBase" id="RU003968"/>
    </source>
</evidence>
<proteinExistence type="inferred from homology"/>
<dbReference type="EMBL" id="LJIJ01000207">
    <property type="protein sequence ID" value="ODN00432.1"/>
    <property type="molecule type" value="Genomic_DNA"/>
</dbReference>
<comment type="cofactor">
    <cofactor evidence="1">
        <name>FAD</name>
        <dbReference type="ChEBI" id="CHEBI:57692"/>
    </cofactor>
</comment>
<dbReference type="Gene3D" id="3.50.50.60">
    <property type="entry name" value="FAD/NAD(P)-binding domain"/>
    <property type="match status" value="1"/>
</dbReference>
<dbReference type="SUPFAM" id="SSF54373">
    <property type="entry name" value="FAD-linked reductases, C-terminal domain"/>
    <property type="match status" value="1"/>
</dbReference>
<organism evidence="9 10">
    <name type="scientific">Orchesella cincta</name>
    <name type="common">Springtail</name>
    <name type="synonym">Podura cincta</name>
    <dbReference type="NCBI Taxonomy" id="48709"/>
    <lineage>
        <taxon>Eukaryota</taxon>
        <taxon>Metazoa</taxon>
        <taxon>Ecdysozoa</taxon>
        <taxon>Arthropoda</taxon>
        <taxon>Hexapoda</taxon>
        <taxon>Collembola</taxon>
        <taxon>Entomobryomorpha</taxon>
        <taxon>Entomobryoidea</taxon>
        <taxon>Orchesellidae</taxon>
        <taxon>Orchesellinae</taxon>
        <taxon>Orchesella</taxon>
    </lineage>
</organism>
<evidence type="ECO:0000256" key="4">
    <source>
        <dbReference type="ARBA" id="ARBA00022827"/>
    </source>
</evidence>
<keyword evidence="6" id="KW-1133">Transmembrane helix</keyword>
<feature type="domain" description="Glucose-methanol-choline oxidoreductase N-terminal" evidence="7">
    <location>
        <begin position="125"/>
        <end position="148"/>
    </location>
</feature>
<dbReference type="PANTHER" id="PTHR11552">
    <property type="entry name" value="GLUCOSE-METHANOL-CHOLINE GMC OXIDOREDUCTASE"/>
    <property type="match status" value="1"/>
</dbReference>
<keyword evidence="10" id="KW-1185">Reference proteome</keyword>
<dbReference type="PROSITE" id="PS00623">
    <property type="entry name" value="GMC_OXRED_1"/>
    <property type="match status" value="1"/>
</dbReference>
<accession>A0A1D2N5D3</accession>
<sequence>MWYYLRIVFLVIFIGGIPTWIRVLSFWNRSCDYFQTLIDPDPSSDVYDFIVVGAGSAGSAIANRLSKNNKVLLIEGGGNPVALHRIPGIAYEILNNPDVDWMYETIPQKAAAFGLKEKKMRWPRGKSLGGSSNLNYMFYLRGNPLDYENWANITDDATWKYENVLPFFKKSLVYNGRFADNKKHYGQSEYGNLYVEAREYSPFREEFINAGKELGYTEIDANADQRTGFGDVEASIRNGSRWGAYRAFLEPLMYRENLKIAKYSQATKIKIDKTNRATGVFYTHHGQRKFARANKEVIISAGAVDSPKLLLLSGIGPRKHLESLGIRVKVASEHVGKNLQDHSAVALMPITIDKPLSLMPLRDFTLDQVLKYWMNGTGVFTNPSAAGAQAFISSSIVKKKGVDWPDLQLYMFGAGFSETIVDDFGRVQGYNESVLQPILAPMFGKDGFFILATLVRPHGRGEITLQDKNPFSPPVIDGKYLEHPQDVKVLIEGMKLAVKLVEETKSLGALGAQYQKTPFPQCDHVKWKSDEFWECYIRHFAFSLYHPTSTCTMGKVVDSRLRVNGVRGLRVADASIMPVIVNANTNAPAIMIGEKAADFVRDYWASQYEICPSESILMSDVETKCYYSQLT</sequence>
<dbReference type="Pfam" id="PF00732">
    <property type="entry name" value="GMC_oxred_N"/>
    <property type="match status" value="1"/>
</dbReference>
<gene>
    <name evidence="9" type="ORF">Ocin01_06258</name>
</gene>
<dbReference type="Gene3D" id="3.30.560.10">
    <property type="entry name" value="Glucose Oxidase, domain 3"/>
    <property type="match status" value="1"/>
</dbReference>
<dbReference type="InterPro" id="IPR012132">
    <property type="entry name" value="GMC_OxRdtase"/>
</dbReference>
<dbReference type="PANTHER" id="PTHR11552:SF147">
    <property type="entry name" value="CHOLINE DEHYDROGENASE, MITOCHONDRIAL"/>
    <property type="match status" value="1"/>
</dbReference>
<evidence type="ECO:0000313" key="10">
    <source>
        <dbReference type="Proteomes" id="UP000094527"/>
    </source>
</evidence>
<reference evidence="9 10" key="1">
    <citation type="journal article" date="2016" name="Genome Biol. Evol.">
        <title>Gene Family Evolution Reflects Adaptation to Soil Environmental Stressors in the Genome of the Collembolan Orchesella cincta.</title>
        <authorList>
            <person name="Faddeeva-Vakhrusheva A."/>
            <person name="Derks M.F."/>
            <person name="Anvar S.Y."/>
            <person name="Agamennone V."/>
            <person name="Suring W."/>
            <person name="Smit S."/>
            <person name="van Straalen N.M."/>
            <person name="Roelofs D."/>
        </authorList>
    </citation>
    <scope>NUCLEOTIDE SEQUENCE [LARGE SCALE GENOMIC DNA]</scope>
    <source>
        <tissue evidence="9">Mixed pool</tissue>
    </source>
</reference>
<comment type="caution">
    <text evidence="9">The sequence shown here is derived from an EMBL/GenBank/DDBJ whole genome shotgun (WGS) entry which is preliminary data.</text>
</comment>
<dbReference type="InterPro" id="IPR007867">
    <property type="entry name" value="GMC_OxRtase_C"/>
</dbReference>
<dbReference type="OMA" id="CAVHSSI"/>
<evidence type="ECO:0000256" key="3">
    <source>
        <dbReference type="ARBA" id="ARBA00022630"/>
    </source>
</evidence>
<dbReference type="GO" id="GO:0050660">
    <property type="term" value="F:flavin adenine dinucleotide binding"/>
    <property type="evidence" value="ECO:0007669"/>
    <property type="project" value="InterPro"/>
</dbReference>
<dbReference type="PIRSF" id="PIRSF000137">
    <property type="entry name" value="Alcohol_oxidase"/>
    <property type="match status" value="1"/>
</dbReference>
<keyword evidence="6" id="KW-0472">Membrane</keyword>
<dbReference type="AlphaFoldDB" id="A0A1D2N5D3"/>
<dbReference type="SUPFAM" id="SSF51905">
    <property type="entry name" value="FAD/NAD(P)-binding domain"/>
    <property type="match status" value="1"/>
</dbReference>
<evidence type="ECO:0000259" key="8">
    <source>
        <dbReference type="PROSITE" id="PS00624"/>
    </source>
</evidence>
<evidence type="ECO:0000256" key="2">
    <source>
        <dbReference type="ARBA" id="ARBA00010790"/>
    </source>
</evidence>
<keyword evidence="4 5" id="KW-0274">FAD</keyword>
<comment type="similarity">
    <text evidence="2 5">Belongs to the GMC oxidoreductase family.</text>
</comment>
<protein>
    <submittedName>
        <fullName evidence="9">Glucose dehydrogenase [FAD, quinone]</fullName>
    </submittedName>
</protein>
<evidence type="ECO:0000313" key="9">
    <source>
        <dbReference type="EMBL" id="ODN00432.1"/>
    </source>
</evidence>
<dbReference type="InterPro" id="IPR000172">
    <property type="entry name" value="GMC_OxRdtase_N"/>
</dbReference>
<dbReference type="Proteomes" id="UP000094527">
    <property type="component" value="Unassembled WGS sequence"/>
</dbReference>
<evidence type="ECO:0000259" key="7">
    <source>
        <dbReference type="PROSITE" id="PS00623"/>
    </source>
</evidence>
<keyword evidence="6" id="KW-0812">Transmembrane</keyword>
<evidence type="ECO:0000256" key="6">
    <source>
        <dbReference type="SAM" id="Phobius"/>
    </source>
</evidence>
<keyword evidence="3 5" id="KW-0285">Flavoprotein</keyword>
<dbReference type="OrthoDB" id="269227at2759"/>
<evidence type="ECO:0000256" key="1">
    <source>
        <dbReference type="ARBA" id="ARBA00001974"/>
    </source>
</evidence>
<name>A0A1D2N5D3_ORCCI</name>
<dbReference type="Pfam" id="PF05199">
    <property type="entry name" value="GMC_oxred_C"/>
    <property type="match status" value="1"/>
</dbReference>
<dbReference type="PROSITE" id="PS00624">
    <property type="entry name" value="GMC_OXRED_2"/>
    <property type="match status" value="1"/>
</dbReference>
<feature type="transmembrane region" description="Helical" evidence="6">
    <location>
        <begin position="7"/>
        <end position="27"/>
    </location>
</feature>
<dbReference type="GO" id="GO:0016614">
    <property type="term" value="F:oxidoreductase activity, acting on CH-OH group of donors"/>
    <property type="evidence" value="ECO:0007669"/>
    <property type="project" value="InterPro"/>
</dbReference>
<dbReference type="InterPro" id="IPR036188">
    <property type="entry name" value="FAD/NAD-bd_sf"/>
</dbReference>
<feature type="domain" description="Glucose-methanol-choline oxidoreductase N-terminal" evidence="8">
    <location>
        <begin position="302"/>
        <end position="316"/>
    </location>
</feature>
<dbReference type="STRING" id="48709.A0A1D2N5D3"/>